<dbReference type="PROSITE" id="PS50106">
    <property type="entry name" value="PDZ"/>
    <property type="match status" value="1"/>
</dbReference>
<dbReference type="SUPFAM" id="SSF50156">
    <property type="entry name" value="PDZ domain-like"/>
    <property type="match status" value="1"/>
</dbReference>
<reference evidence="2" key="1">
    <citation type="journal article" date="2015" name="Nature">
        <title>Complex archaea that bridge the gap between prokaryotes and eukaryotes.</title>
        <authorList>
            <person name="Spang A."/>
            <person name="Saw J.H."/>
            <person name="Jorgensen S.L."/>
            <person name="Zaremba-Niedzwiedzka K."/>
            <person name="Martijn J."/>
            <person name="Lind A.E."/>
            <person name="van Eijk R."/>
            <person name="Schleper C."/>
            <person name="Guy L."/>
            <person name="Ettema T.J."/>
        </authorList>
    </citation>
    <scope>NUCLEOTIDE SEQUENCE</scope>
</reference>
<organism evidence="2">
    <name type="scientific">marine sediment metagenome</name>
    <dbReference type="NCBI Taxonomy" id="412755"/>
    <lineage>
        <taxon>unclassified sequences</taxon>
        <taxon>metagenomes</taxon>
        <taxon>ecological metagenomes</taxon>
    </lineage>
</organism>
<accession>A0A0F8ZY53</accession>
<dbReference type="Gene3D" id="2.30.42.10">
    <property type="match status" value="1"/>
</dbReference>
<sequence>VGLRSATGVIVTGVEPESPAAIVGLAKGDIIFRVGGRKVSSPREFSSLVEEAVKEGEVLMLLRDGKTGRVGYLVVPIE</sequence>
<protein>
    <recommendedName>
        <fullName evidence="1">PDZ domain-containing protein</fullName>
    </recommendedName>
</protein>
<evidence type="ECO:0000259" key="1">
    <source>
        <dbReference type="PROSITE" id="PS50106"/>
    </source>
</evidence>
<feature type="domain" description="PDZ" evidence="1">
    <location>
        <begin position="1"/>
        <end position="41"/>
    </location>
</feature>
<dbReference type="InterPro" id="IPR041489">
    <property type="entry name" value="PDZ_6"/>
</dbReference>
<comment type="caution">
    <text evidence="2">The sequence shown here is derived from an EMBL/GenBank/DDBJ whole genome shotgun (WGS) entry which is preliminary data.</text>
</comment>
<evidence type="ECO:0000313" key="2">
    <source>
        <dbReference type="EMBL" id="KKK71329.1"/>
    </source>
</evidence>
<dbReference type="InterPro" id="IPR001478">
    <property type="entry name" value="PDZ"/>
</dbReference>
<gene>
    <name evidence="2" type="ORF">LCGC14_2914990</name>
</gene>
<dbReference type="Pfam" id="PF17820">
    <property type="entry name" value="PDZ_6"/>
    <property type="match status" value="1"/>
</dbReference>
<dbReference type="InterPro" id="IPR036034">
    <property type="entry name" value="PDZ_sf"/>
</dbReference>
<name>A0A0F8ZY53_9ZZZZ</name>
<proteinExistence type="predicted"/>
<feature type="non-terminal residue" evidence="2">
    <location>
        <position position="1"/>
    </location>
</feature>
<dbReference type="EMBL" id="LAZR01057789">
    <property type="protein sequence ID" value="KKK71329.1"/>
    <property type="molecule type" value="Genomic_DNA"/>
</dbReference>
<dbReference type="AlphaFoldDB" id="A0A0F8ZY53"/>